<keyword evidence="12 16" id="KW-0238">DNA-binding</keyword>
<evidence type="ECO:0000256" key="9">
    <source>
        <dbReference type="ARBA" id="ARBA00022801"/>
    </source>
</evidence>
<evidence type="ECO:0000256" key="13">
    <source>
        <dbReference type="ARBA" id="ARBA00023204"/>
    </source>
</evidence>
<dbReference type="CDD" id="cd09898">
    <property type="entry name" value="H3TH_53EXO"/>
    <property type="match status" value="1"/>
</dbReference>
<evidence type="ECO:0000256" key="14">
    <source>
        <dbReference type="ARBA" id="ARBA00049244"/>
    </source>
</evidence>
<dbReference type="InterPro" id="IPR002562">
    <property type="entry name" value="3'-5'_exonuclease_dom"/>
</dbReference>
<dbReference type="GO" id="GO:0003887">
    <property type="term" value="F:DNA-directed DNA polymerase activity"/>
    <property type="evidence" value="ECO:0007669"/>
    <property type="project" value="UniProtKB-UniRule"/>
</dbReference>
<dbReference type="GO" id="GO:0008409">
    <property type="term" value="F:5'-3' exonuclease activity"/>
    <property type="evidence" value="ECO:0007669"/>
    <property type="project" value="UniProtKB-UniRule"/>
</dbReference>
<dbReference type="InterPro" id="IPR019760">
    <property type="entry name" value="DNA-dir_DNA_pol_A_CS"/>
</dbReference>
<dbReference type="FunFam" id="3.40.50.1010:FF:000001">
    <property type="entry name" value="DNA polymerase I"/>
    <property type="match status" value="1"/>
</dbReference>
<dbReference type="Gene3D" id="3.30.420.10">
    <property type="entry name" value="Ribonuclease H-like superfamily/Ribonuclease H"/>
    <property type="match status" value="1"/>
</dbReference>
<evidence type="ECO:0000313" key="21">
    <source>
        <dbReference type="Proteomes" id="UP000184233"/>
    </source>
</evidence>
<dbReference type="CDD" id="cd06139">
    <property type="entry name" value="DNA_polA_I_Ecoli_like_exo"/>
    <property type="match status" value="1"/>
</dbReference>
<evidence type="ECO:0000259" key="18">
    <source>
        <dbReference type="SMART" id="SM00475"/>
    </source>
</evidence>
<evidence type="ECO:0000256" key="1">
    <source>
        <dbReference type="ARBA" id="ARBA00007705"/>
    </source>
</evidence>
<dbReference type="PANTHER" id="PTHR10133:SF27">
    <property type="entry name" value="DNA POLYMERASE NU"/>
    <property type="match status" value="1"/>
</dbReference>
<dbReference type="Pfam" id="PF01367">
    <property type="entry name" value="5_3_exonuc"/>
    <property type="match status" value="1"/>
</dbReference>
<dbReference type="InterPro" id="IPR020046">
    <property type="entry name" value="5-3_exonucl_a-hlix_arch_N"/>
</dbReference>
<feature type="domain" description="3'-5' exonuclease" evidence="17">
    <location>
        <begin position="328"/>
        <end position="525"/>
    </location>
</feature>
<proteinExistence type="inferred from homology"/>
<dbReference type="CDD" id="cd08637">
    <property type="entry name" value="DNA_pol_A_pol_I_C"/>
    <property type="match status" value="1"/>
</dbReference>
<dbReference type="AlphaFoldDB" id="A0A1M3L5V8"/>
<dbReference type="Proteomes" id="UP000184233">
    <property type="component" value="Unassembled WGS sequence"/>
</dbReference>
<dbReference type="InterPro" id="IPR012337">
    <property type="entry name" value="RNaseH-like_sf"/>
</dbReference>
<dbReference type="InterPro" id="IPR001098">
    <property type="entry name" value="DNA-dir_DNA_pol_A_palm_dom"/>
</dbReference>
<evidence type="ECO:0000256" key="2">
    <source>
        <dbReference type="ARBA" id="ARBA00012417"/>
    </source>
</evidence>
<gene>
    <name evidence="16" type="primary">polA</name>
    <name evidence="20" type="ORF">BGO89_05090</name>
</gene>
<dbReference type="Gene3D" id="1.20.1060.10">
    <property type="entry name" value="Taq DNA Polymerase, Chain T, domain 4"/>
    <property type="match status" value="1"/>
</dbReference>
<dbReference type="NCBIfam" id="TIGR00593">
    <property type="entry name" value="pola"/>
    <property type="match status" value="1"/>
</dbReference>
<comment type="function">
    <text evidence="16">In addition to polymerase activity, this DNA polymerase exhibits 3'-5' and 5'-3' exonuclease activity.</text>
</comment>
<sequence length="936" mass="104077">MPGPLILIDGMSLVFRAYHALQRTGMKSSSGEPTFAVFAFANILTSLLDKHSPDAIAVIFDTKEPTFRHQMYDQYKANRDAFPEDLVPQLDRIKRLITLMGLQQVELPGYEADDIVGTIACRESADGHEVLCVTSDKDYFQLVTDKVKILRPGKDVAIYDTYDAVRVKEKFGVYPEHVIDVLALTGDASDNVPGVKGIGEKTAIPLVEKFGSVEAIYERLDEVERESTKKKLADSRDNAFLSKKLVTIHTDVPIDAKRIALVRQPVDFAAIDAFCAELGFHTLRSRFRKAALAAGVDLLEDAADALADEASRLSDEVMHTVKDTPHDYILVRTHDEVEAMMKEIATATTVCFDLETTSLDAMSCGVVGVALSIEPGKAYYIAVDDPTDAAPESLFVDDSQRKGLHVSDVFARLKPMLESPNVGKVGQNLKYDALIMRRHDIVVQPIEFDTMLASYVLNPDMQHGMDALAQHWMAYRPIPITDLIGEKKGQQLSMRDIDPERVAEYAGEDADVTLKLMHILKPKLEEEGLMDLARNIEFRTEETLVTMEYNGIAIDTTALKDLATFMRDEAVRLEREIWNEAGMEFNIASGKQLGDVLFDKLMLPAGKKTKTGYSTDASVLSELAETFPIAQMILDYRQVEKLRSTYVESLPRLINARTGRVHTTYNQTVAATGRLSSTDPNLQNIPVRSELGQQIRKAFVPQHENAVIMSADYSQIELRIMAAIARDPNLMAAFTSGDDIHSATAAILYDVPIGAVTSDHRRTAKTVNFGIMYGLGAFGLAQRLGISRTEGQAIIDNYFAKYAGIKRYIDDTIAATREKGYATTLMGRRRYFPAINSSNRGLRTAAERASINMPIQGTAADMMKLAMIRVHDRMKREGLRSLLMLQVHDELVFEAYRDELDVLRILVKEEMEAALPLDGVPVIVETGEGASWYEAH</sequence>
<evidence type="ECO:0000259" key="19">
    <source>
        <dbReference type="SMART" id="SM00482"/>
    </source>
</evidence>
<evidence type="ECO:0000256" key="15">
    <source>
        <dbReference type="NCBIfam" id="TIGR00593"/>
    </source>
</evidence>
<dbReference type="InterPro" id="IPR036397">
    <property type="entry name" value="RNaseH_sf"/>
</dbReference>
<dbReference type="FunFam" id="1.10.150.20:FF:000002">
    <property type="entry name" value="DNA polymerase I"/>
    <property type="match status" value="1"/>
</dbReference>
<dbReference type="SUPFAM" id="SSF56672">
    <property type="entry name" value="DNA/RNA polymerases"/>
    <property type="match status" value="1"/>
</dbReference>
<dbReference type="Gene3D" id="3.30.70.370">
    <property type="match status" value="1"/>
</dbReference>
<dbReference type="SUPFAM" id="SSF53098">
    <property type="entry name" value="Ribonuclease H-like"/>
    <property type="match status" value="1"/>
</dbReference>
<dbReference type="PANTHER" id="PTHR10133">
    <property type="entry name" value="DNA POLYMERASE I"/>
    <property type="match status" value="1"/>
</dbReference>
<evidence type="ECO:0000256" key="6">
    <source>
        <dbReference type="ARBA" id="ARBA00022705"/>
    </source>
</evidence>
<dbReference type="NCBIfam" id="NF004397">
    <property type="entry name" value="PRK05755.1"/>
    <property type="match status" value="1"/>
</dbReference>
<evidence type="ECO:0000256" key="10">
    <source>
        <dbReference type="ARBA" id="ARBA00022839"/>
    </source>
</evidence>
<dbReference type="Pfam" id="PF00476">
    <property type="entry name" value="DNA_pol_A"/>
    <property type="match status" value="1"/>
</dbReference>
<dbReference type="Gene3D" id="1.10.150.20">
    <property type="entry name" value="5' to 3' exonuclease, C-terminal subdomain"/>
    <property type="match status" value="2"/>
</dbReference>
<dbReference type="InterPro" id="IPR029060">
    <property type="entry name" value="PIN-like_dom_sf"/>
</dbReference>
<dbReference type="GO" id="GO:0006261">
    <property type="term" value="P:DNA-templated DNA replication"/>
    <property type="evidence" value="ECO:0007669"/>
    <property type="project" value="UniProtKB-UniRule"/>
</dbReference>
<dbReference type="InterPro" id="IPR002298">
    <property type="entry name" value="DNA_polymerase_A"/>
</dbReference>
<dbReference type="EC" id="2.7.7.7" evidence="2 15"/>
<dbReference type="GO" id="GO:0008408">
    <property type="term" value="F:3'-5' exonuclease activity"/>
    <property type="evidence" value="ECO:0007669"/>
    <property type="project" value="UniProtKB-UniRule"/>
</dbReference>
<dbReference type="SMART" id="SM00474">
    <property type="entry name" value="35EXOc"/>
    <property type="match status" value="1"/>
</dbReference>
<dbReference type="Pfam" id="PF02739">
    <property type="entry name" value="5_3_exonuc_N"/>
    <property type="match status" value="1"/>
</dbReference>
<evidence type="ECO:0000256" key="11">
    <source>
        <dbReference type="ARBA" id="ARBA00022932"/>
    </source>
</evidence>
<dbReference type="GO" id="GO:0006302">
    <property type="term" value="P:double-strand break repair"/>
    <property type="evidence" value="ECO:0007669"/>
    <property type="project" value="TreeGrafter"/>
</dbReference>
<evidence type="ECO:0000256" key="12">
    <source>
        <dbReference type="ARBA" id="ARBA00023125"/>
    </source>
</evidence>
<protein>
    <recommendedName>
        <fullName evidence="3 15">DNA polymerase I</fullName>
        <ecNumber evidence="2 15">2.7.7.7</ecNumber>
    </recommendedName>
</protein>
<accession>A0A1M3L5V8</accession>
<dbReference type="SMART" id="SM00482">
    <property type="entry name" value="POLAc"/>
    <property type="match status" value="1"/>
</dbReference>
<comment type="caution">
    <text evidence="20">The sequence shown here is derived from an EMBL/GenBank/DDBJ whole genome shotgun (WGS) entry which is preliminary data.</text>
</comment>
<reference evidence="20 21" key="1">
    <citation type="submission" date="2016-09" db="EMBL/GenBank/DDBJ databases">
        <title>Genome-resolved meta-omics ties microbial dynamics to process performance in biotechnology for thiocyanate degradation.</title>
        <authorList>
            <person name="Kantor R.S."/>
            <person name="Huddy R.J."/>
            <person name="Iyer R."/>
            <person name="Thomas B.C."/>
            <person name="Brown C.T."/>
            <person name="Anantharaman K."/>
            <person name="Tringe S."/>
            <person name="Hettich R.L."/>
            <person name="Harrison S.T."/>
            <person name="Banfield J.F."/>
        </authorList>
    </citation>
    <scope>NUCLEOTIDE SEQUENCE [LARGE SCALE GENOMIC DNA]</scope>
    <source>
        <strain evidence="20">59-99</strain>
    </source>
</reference>
<evidence type="ECO:0000259" key="17">
    <source>
        <dbReference type="SMART" id="SM00474"/>
    </source>
</evidence>
<keyword evidence="7" id="KW-0540">Nuclease</keyword>
<evidence type="ECO:0000256" key="16">
    <source>
        <dbReference type="RuleBase" id="RU004460"/>
    </source>
</evidence>
<keyword evidence="8 16" id="KW-0227">DNA damage</keyword>
<feature type="domain" description="DNA-directed DNA polymerase family A palm" evidence="19">
    <location>
        <begin position="692"/>
        <end position="899"/>
    </location>
</feature>
<evidence type="ECO:0000256" key="5">
    <source>
        <dbReference type="ARBA" id="ARBA00022695"/>
    </source>
</evidence>
<dbReference type="PROSITE" id="PS00447">
    <property type="entry name" value="DNA_POLYMERASE_A"/>
    <property type="match status" value="1"/>
</dbReference>
<dbReference type="InterPro" id="IPR002421">
    <property type="entry name" value="5-3_exonuclease"/>
</dbReference>
<dbReference type="STRING" id="1895771.BGO89_05090"/>
<keyword evidence="6 16" id="KW-0235">DNA replication</keyword>
<dbReference type="SMART" id="SM00279">
    <property type="entry name" value="HhH2"/>
    <property type="match status" value="1"/>
</dbReference>
<dbReference type="PRINTS" id="PR00868">
    <property type="entry name" value="DNAPOLI"/>
</dbReference>
<dbReference type="SUPFAM" id="SSF88723">
    <property type="entry name" value="PIN domain-like"/>
    <property type="match status" value="1"/>
</dbReference>
<comment type="catalytic activity">
    <reaction evidence="14 16">
        <text>DNA(n) + a 2'-deoxyribonucleoside 5'-triphosphate = DNA(n+1) + diphosphate</text>
        <dbReference type="Rhea" id="RHEA:22508"/>
        <dbReference type="Rhea" id="RHEA-COMP:17339"/>
        <dbReference type="Rhea" id="RHEA-COMP:17340"/>
        <dbReference type="ChEBI" id="CHEBI:33019"/>
        <dbReference type="ChEBI" id="CHEBI:61560"/>
        <dbReference type="ChEBI" id="CHEBI:173112"/>
        <dbReference type="EC" id="2.7.7.7"/>
    </reaction>
</comment>
<comment type="similarity">
    <text evidence="1 16">Belongs to the DNA polymerase type-A family.</text>
</comment>
<evidence type="ECO:0000256" key="8">
    <source>
        <dbReference type="ARBA" id="ARBA00022763"/>
    </source>
</evidence>
<keyword evidence="4 16" id="KW-0808">Transferase</keyword>
<dbReference type="InterPro" id="IPR043502">
    <property type="entry name" value="DNA/RNA_pol_sf"/>
</dbReference>
<dbReference type="InterPro" id="IPR008918">
    <property type="entry name" value="HhH2"/>
</dbReference>
<feature type="domain" description="5'-3' exonuclease" evidence="18">
    <location>
        <begin position="3"/>
        <end position="264"/>
    </location>
</feature>
<dbReference type="FunFam" id="1.20.1060.10:FF:000001">
    <property type="entry name" value="DNA polymerase I"/>
    <property type="match status" value="1"/>
</dbReference>
<dbReference type="CDD" id="cd09859">
    <property type="entry name" value="PIN_53EXO"/>
    <property type="match status" value="1"/>
</dbReference>
<keyword evidence="5 16" id="KW-0548">Nucleotidyltransferase</keyword>
<dbReference type="GO" id="GO:0003677">
    <property type="term" value="F:DNA binding"/>
    <property type="evidence" value="ECO:0007669"/>
    <property type="project" value="UniProtKB-UniRule"/>
</dbReference>
<dbReference type="EMBL" id="MKVH01000003">
    <property type="protein sequence ID" value="OJX60942.1"/>
    <property type="molecule type" value="Genomic_DNA"/>
</dbReference>
<keyword evidence="11 16" id="KW-0239">DNA-directed DNA polymerase</keyword>
<dbReference type="InterPro" id="IPR036279">
    <property type="entry name" value="5-3_exonuclease_C_sf"/>
</dbReference>
<dbReference type="Pfam" id="PF01612">
    <property type="entry name" value="DNA_pol_A_exo1"/>
    <property type="match status" value="1"/>
</dbReference>
<organism evidence="20 21">
    <name type="scientific">Candidatus Kapaibacterium thiocyanatum</name>
    <dbReference type="NCBI Taxonomy" id="1895771"/>
    <lineage>
        <taxon>Bacteria</taxon>
        <taxon>Pseudomonadati</taxon>
        <taxon>Candidatus Kapaibacteriota</taxon>
        <taxon>Candidatus Kapaibacteriia</taxon>
        <taxon>Candidatus Kapaibacteriales</taxon>
        <taxon>Candidatus Kapaibacteriaceae</taxon>
        <taxon>Candidatus Kapaibacterium</taxon>
    </lineage>
</organism>
<evidence type="ECO:0000256" key="4">
    <source>
        <dbReference type="ARBA" id="ARBA00022679"/>
    </source>
</evidence>
<dbReference type="SMART" id="SM00475">
    <property type="entry name" value="53EXOc"/>
    <property type="match status" value="1"/>
</dbReference>
<dbReference type="InterPro" id="IPR020045">
    <property type="entry name" value="DNA_polI_H3TH"/>
</dbReference>
<dbReference type="Gene3D" id="3.40.50.1010">
    <property type="entry name" value="5'-nuclease"/>
    <property type="match status" value="1"/>
</dbReference>
<evidence type="ECO:0000256" key="7">
    <source>
        <dbReference type="ARBA" id="ARBA00022722"/>
    </source>
</evidence>
<keyword evidence="10 16" id="KW-0269">Exonuclease</keyword>
<name>A0A1M3L5V8_9BACT</name>
<dbReference type="InterPro" id="IPR018320">
    <property type="entry name" value="DNA_polymerase_1"/>
</dbReference>
<dbReference type="SUPFAM" id="SSF47807">
    <property type="entry name" value="5' to 3' exonuclease, C-terminal subdomain"/>
    <property type="match status" value="1"/>
</dbReference>
<evidence type="ECO:0000313" key="20">
    <source>
        <dbReference type="EMBL" id="OJX60942.1"/>
    </source>
</evidence>
<keyword evidence="9 16" id="KW-0378">Hydrolase</keyword>
<keyword evidence="13 16" id="KW-0234">DNA repair</keyword>
<dbReference type="FunFam" id="1.10.150.20:FF:000003">
    <property type="entry name" value="DNA polymerase I"/>
    <property type="match status" value="1"/>
</dbReference>
<evidence type="ECO:0000256" key="3">
    <source>
        <dbReference type="ARBA" id="ARBA00020311"/>
    </source>
</evidence>